<name>A0A4Q2USN1_9BACT</name>
<dbReference type="EMBL" id="SBLB01000003">
    <property type="protein sequence ID" value="RYC69839.1"/>
    <property type="molecule type" value="Genomic_DNA"/>
</dbReference>
<evidence type="ECO:0000313" key="2">
    <source>
        <dbReference type="Proteomes" id="UP000290407"/>
    </source>
</evidence>
<evidence type="ECO:0000313" key="1">
    <source>
        <dbReference type="EMBL" id="RYC69839.1"/>
    </source>
</evidence>
<comment type="caution">
    <text evidence="1">The sequence shown here is derived from an EMBL/GenBank/DDBJ whole genome shotgun (WGS) entry which is preliminary data.</text>
</comment>
<proteinExistence type="predicted"/>
<organism evidence="1 2">
    <name type="scientific">Spirosoma sordidisoli</name>
    <dbReference type="NCBI Taxonomy" id="2502893"/>
    <lineage>
        <taxon>Bacteria</taxon>
        <taxon>Pseudomonadati</taxon>
        <taxon>Bacteroidota</taxon>
        <taxon>Cytophagia</taxon>
        <taxon>Cytophagales</taxon>
        <taxon>Cytophagaceae</taxon>
        <taxon>Spirosoma</taxon>
    </lineage>
</organism>
<dbReference type="Proteomes" id="UP000290407">
    <property type="component" value="Unassembled WGS sequence"/>
</dbReference>
<dbReference type="AlphaFoldDB" id="A0A4Q2USN1"/>
<dbReference type="RefSeq" id="WP_129602184.1">
    <property type="nucleotide sequence ID" value="NZ_SBLB01000003.1"/>
</dbReference>
<protein>
    <submittedName>
        <fullName evidence="1">Uncharacterized protein</fullName>
    </submittedName>
</protein>
<keyword evidence="2" id="KW-1185">Reference proteome</keyword>
<accession>A0A4Q2USN1</accession>
<reference evidence="1 2" key="1">
    <citation type="submission" date="2019-01" db="EMBL/GenBank/DDBJ databases">
        <title>Spirosoma flava sp. nov., a propanil-degrading bacterium isolated from herbicide-contaminated soil.</title>
        <authorList>
            <person name="Zhang L."/>
            <person name="Jiang J.-D."/>
        </authorList>
    </citation>
    <scope>NUCLEOTIDE SEQUENCE [LARGE SCALE GENOMIC DNA]</scope>
    <source>
        <strain evidence="1 2">TY50</strain>
    </source>
</reference>
<gene>
    <name evidence="1" type="ORF">EQG79_14695</name>
</gene>
<sequence length="80" mass="9075">MTTLEAEEAWLEQIEASKLVGICLLDAEGRLVQRLDDDPTLKEAIADWQAQRIRELNRSAFRGQAARYELPGESYQPQTA</sequence>